<evidence type="ECO:0000256" key="11">
    <source>
        <dbReference type="ARBA" id="ARBA00023004"/>
    </source>
</evidence>
<keyword evidence="10 13" id="KW-0249">Electron transport</keyword>
<evidence type="ECO:0000256" key="15">
    <source>
        <dbReference type="PIRSR" id="PIRSR006105-2"/>
    </source>
</evidence>
<evidence type="ECO:0000256" key="3">
    <source>
        <dbReference type="ARBA" id="ARBA00007368"/>
    </source>
</evidence>
<evidence type="ECO:0000256" key="1">
    <source>
        <dbReference type="ARBA" id="ARBA00002599"/>
    </source>
</evidence>
<dbReference type="GO" id="GO:0042597">
    <property type="term" value="C:periplasmic space"/>
    <property type="evidence" value="ECO:0007669"/>
    <property type="project" value="UniProtKB-SubCell"/>
</dbReference>
<evidence type="ECO:0000256" key="7">
    <source>
        <dbReference type="ARBA" id="ARBA00022723"/>
    </source>
</evidence>
<protein>
    <recommendedName>
        <fullName evidence="4 13">Periplasmic nitrate reductase, electron transfer subunit</fullName>
    </recommendedName>
    <alternativeName>
        <fullName evidence="12 13">Diheme cytochrome c NapB</fullName>
    </alternativeName>
</protein>
<dbReference type="GO" id="GO:0009061">
    <property type="term" value="P:anaerobic respiration"/>
    <property type="evidence" value="ECO:0007669"/>
    <property type="project" value="InterPro"/>
</dbReference>
<keyword evidence="5 13" id="KW-0813">Transport</keyword>
<comment type="subcellular location">
    <subcellularLocation>
        <location evidence="2 13">Periplasm</location>
    </subcellularLocation>
</comment>
<feature type="chain" id="PRO_5002194532" description="Periplasmic nitrate reductase, electron transfer subunit" evidence="16">
    <location>
        <begin position="19"/>
        <end position="146"/>
    </location>
</feature>
<dbReference type="HOGENOM" id="CLU_103367_2_0_6"/>
<evidence type="ECO:0000256" key="10">
    <source>
        <dbReference type="ARBA" id="ARBA00022982"/>
    </source>
</evidence>
<evidence type="ECO:0000256" key="2">
    <source>
        <dbReference type="ARBA" id="ARBA00004418"/>
    </source>
</evidence>
<gene>
    <name evidence="17" type="ORF">YC6258_01539</name>
</gene>
<evidence type="ECO:0000313" key="18">
    <source>
        <dbReference type="Proteomes" id="UP000032266"/>
    </source>
</evidence>
<keyword evidence="18" id="KW-1185">Reference proteome</keyword>
<feature type="binding site" description="covalent" evidence="14">
    <location>
        <position position="77"/>
    </location>
    <ligand>
        <name>heme c</name>
        <dbReference type="ChEBI" id="CHEBI:61717"/>
        <label>1</label>
    </ligand>
</feature>
<evidence type="ECO:0000256" key="14">
    <source>
        <dbReference type="PIRSR" id="PIRSR006105-1"/>
    </source>
</evidence>
<keyword evidence="9 13" id="KW-0574">Periplasm</keyword>
<feature type="binding site" description="axial binding residue" evidence="15">
    <location>
        <position position="98"/>
    </location>
    <ligand>
        <name>heme c</name>
        <dbReference type="ChEBI" id="CHEBI:61717"/>
        <label>2</label>
    </ligand>
    <ligandPart>
        <name>Fe</name>
        <dbReference type="ChEBI" id="CHEBI:18248"/>
    </ligandPart>
</feature>
<dbReference type="STRING" id="1445510.YC6258_01539"/>
<feature type="binding site" description="axial binding residue" evidence="15">
    <location>
        <position position="121"/>
    </location>
    <ligand>
        <name>heme c</name>
        <dbReference type="ChEBI" id="CHEBI:61717"/>
        <label>2</label>
    </ligand>
    <ligandPart>
        <name>Fe</name>
        <dbReference type="ChEBI" id="CHEBI:18248"/>
    </ligandPart>
</feature>
<keyword evidence="7 15" id="KW-0479">Metal-binding</keyword>
<dbReference type="InterPro" id="IPR036280">
    <property type="entry name" value="Multihaem_cyt_sf"/>
</dbReference>
<dbReference type="AlphaFoldDB" id="A0A0C5VG50"/>
<evidence type="ECO:0000256" key="9">
    <source>
        <dbReference type="ARBA" id="ARBA00022764"/>
    </source>
</evidence>
<evidence type="ECO:0000256" key="13">
    <source>
        <dbReference type="PIRNR" id="PIRNR006105"/>
    </source>
</evidence>
<keyword evidence="6 14" id="KW-0349">Heme</keyword>
<dbReference type="Pfam" id="PF03892">
    <property type="entry name" value="NapB"/>
    <property type="match status" value="1"/>
</dbReference>
<organism evidence="17 18">
    <name type="scientific">Gynuella sunshinyii YC6258</name>
    <dbReference type="NCBI Taxonomy" id="1445510"/>
    <lineage>
        <taxon>Bacteria</taxon>
        <taxon>Pseudomonadati</taxon>
        <taxon>Pseudomonadota</taxon>
        <taxon>Gammaproteobacteria</taxon>
        <taxon>Oceanospirillales</taxon>
        <taxon>Saccharospirillaceae</taxon>
        <taxon>Gynuella</taxon>
    </lineage>
</organism>
<dbReference type="EMBL" id="CP007142">
    <property type="protein sequence ID" value="AJQ93587.1"/>
    <property type="molecule type" value="Genomic_DNA"/>
</dbReference>
<dbReference type="FunFam" id="1.10.1130.10:FF:000001">
    <property type="entry name" value="Periplasmic nitrate reductase, electron transfer subunit"/>
    <property type="match status" value="1"/>
</dbReference>
<name>A0A0C5VG50_9GAMM</name>
<feature type="binding site" description="covalent" evidence="14">
    <location>
        <position position="120"/>
    </location>
    <ligand>
        <name>heme c</name>
        <dbReference type="ChEBI" id="CHEBI:61717"/>
        <label>2</label>
    </ligand>
</feature>
<feature type="binding site" description="covalent" evidence="14">
    <location>
        <position position="80"/>
    </location>
    <ligand>
        <name>heme c</name>
        <dbReference type="ChEBI" id="CHEBI:61717"/>
        <label>1</label>
    </ligand>
</feature>
<evidence type="ECO:0000256" key="16">
    <source>
        <dbReference type="SAM" id="SignalP"/>
    </source>
</evidence>
<dbReference type="PANTHER" id="PTHR38604:SF1">
    <property type="entry name" value="PERIPLASMIC NITRATE REDUCTASE, ELECTRON TRANSFER SUBUNIT"/>
    <property type="match status" value="1"/>
</dbReference>
<feature type="signal peptide" evidence="16">
    <location>
        <begin position="1"/>
        <end position="18"/>
    </location>
</feature>
<evidence type="ECO:0000313" key="17">
    <source>
        <dbReference type="EMBL" id="AJQ93587.1"/>
    </source>
</evidence>
<dbReference type="Gene3D" id="1.10.1130.10">
    <property type="entry name" value="Flavocytochrome C3, Chain A"/>
    <property type="match status" value="1"/>
</dbReference>
<dbReference type="OrthoDB" id="13290at2"/>
<evidence type="ECO:0000256" key="12">
    <source>
        <dbReference type="ARBA" id="ARBA00031832"/>
    </source>
</evidence>
<comment type="PTM">
    <text evidence="14">Binds 2 heme C groups per subunit.</text>
</comment>
<reference evidence="17 18" key="1">
    <citation type="submission" date="2014-01" db="EMBL/GenBank/DDBJ databases">
        <title>Full genme sequencing of cellulolytic bacterium Gynuella sunshinyii YC6258T gen. nov., sp. nov.</title>
        <authorList>
            <person name="Khan H."/>
            <person name="Chung E.J."/>
            <person name="Chung Y.R."/>
        </authorList>
    </citation>
    <scope>NUCLEOTIDE SEQUENCE [LARGE SCALE GENOMIC DNA]</scope>
    <source>
        <strain evidence="17 18">YC6258</strain>
    </source>
</reference>
<dbReference type="KEGG" id="gsn:YC6258_01539"/>
<evidence type="ECO:0000256" key="4">
    <source>
        <dbReference type="ARBA" id="ARBA00013773"/>
    </source>
</evidence>
<evidence type="ECO:0000256" key="6">
    <source>
        <dbReference type="ARBA" id="ARBA00022617"/>
    </source>
</evidence>
<comment type="function">
    <text evidence="1">Electron transfer subunit of the periplasmic nitrate reductase complex NapAB. Receives electrons from the membrane-anchored tetraheme c-type NapC protein and transfers these to NapA subunit, thus allowing electron flow between membrane and periplasm. Essential for periplasmic nitrate reduction with nitrate as the terminal electron acceptor.</text>
</comment>
<accession>A0A0C5VG50</accession>
<dbReference type="PANTHER" id="PTHR38604">
    <property type="entry name" value="PERIPLASMIC NITRATE REDUCTASE, ELECTRON TRANSFER SUBUNIT"/>
    <property type="match status" value="1"/>
</dbReference>
<comment type="subunit">
    <text evidence="13">Component of the periplasmic nitrate reductase NapAB complex composed of NapA and NapB.</text>
</comment>
<dbReference type="GO" id="GO:0046872">
    <property type="term" value="F:metal ion binding"/>
    <property type="evidence" value="ECO:0007669"/>
    <property type="project" value="UniProtKB-KW"/>
</dbReference>
<proteinExistence type="inferred from homology"/>
<dbReference type="PATRIC" id="fig|1445510.3.peg.1505"/>
<dbReference type="Proteomes" id="UP000032266">
    <property type="component" value="Chromosome"/>
</dbReference>
<dbReference type="InterPro" id="IPR005591">
    <property type="entry name" value="NapB"/>
</dbReference>
<comment type="similarity">
    <text evidence="3 13">Belongs to the NapB family.</text>
</comment>
<evidence type="ECO:0000256" key="8">
    <source>
        <dbReference type="ARBA" id="ARBA00022729"/>
    </source>
</evidence>
<dbReference type="PIRSF" id="PIRSF006105">
    <property type="entry name" value="NapB"/>
    <property type="match status" value="1"/>
</dbReference>
<sequence>MKKLIVLVMAFVSVFLLADNQLANLRGDTPLDAEAEPPKMQAVENNDLKRERAYPQQAPTIPHDISGYQVDLNFNRCLACHSRKKADEAQAPMVSITHYMNREGQFLVDVSPRRFFCTQCHVTQQEVNPLIENTFVDMDTLVKGEE</sequence>
<keyword evidence="11 15" id="KW-0408">Iron</keyword>
<keyword evidence="8 16" id="KW-0732">Signal</keyword>
<feature type="binding site" description="axial binding residue" evidence="15">
    <location>
        <position position="81"/>
    </location>
    <ligand>
        <name>heme c</name>
        <dbReference type="ChEBI" id="CHEBI:61717"/>
        <label>1</label>
    </ligand>
    <ligandPart>
        <name>Fe</name>
        <dbReference type="ChEBI" id="CHEBI:18248"/>
    </ligandPart>
</feature>
<feature type="binding site" description="axial binding residue" evidence="15">
    <location>
        <position position="63"/>
    </location>
    <ligand>
        <name>heme c</name>
        <dbReference type="ChEBI" id="CHEBI:61717"/>
        <label>1</label>
    </ligand>
    <ligandPart>
        <name>Fe</name>
        <dbReference type="ChEBI" id="CHEBI:18248"/>
    </ligandPart>
</feature>
<dbReference type="SUPFAM" id="SSF48695">
    <property type="entry name" value="Multiheme cytochromes"/>
    <property type="match status" value="1"/>
</dbReference>
<dbReference type="RefSeq" id="WP_044616334.1">
    <property type="nucleotide sequence ID" value="NZ_CP007142.1"/>
</dbReference>
<feature type="binding site" description="covalent" evidence="14">
    <location>
        <position position="117"/>
    </location>
    <ligand>
        <name>heme c</name>
        <dbReference type="ChEBI" id="CHEBI:61717"/>
        <label>2</label>
    </ligand>
</feature>
<evidence type="ECO:0000256" key="5">
    <source>
        <dbReference type="ARBA" id="ARBA00022448"/>
    </source>
</evidence>